<dbReference type="RefSeq" id="WP_106445306.1">
    <property type="nucleotide sequence ID" value="NZ_CP027669.1"/>
</dbReference>
<dbReference type="EMBL" id="CP027669">
    <property type="protein sequence ID" value="AVO40313.1"/>
    <property type="molecule type" value="Genomic_DNA"/>
</dbReference>
<reference evidence="1 2" key="1">
    <citation type="submission" date="2018-03" db="EMBL/GenBank/DDBJ databases">
        <title>Genome sequencing of Simplicispira sp.</title>
        <authorList>
            <person name="Kim S.-J."/>
            <person name="Heo J."/>
            <person name="Kwon S.-W."/>
        </authorList>
    </citation>
    <scope>NUCLEOTIDE SEQUENCE [LARGE SCALE GENOMIC DNA]</scope>
    <source>
        <strain evidence="1 2">SC1-8</strain>
    </source>
</reference>
<protein>
    <recommendedName>
        <fullName evidence="3">PGAP1-like protein</fullName>
    </recommendedName>
</protein>
<dbReference type="OrthoDB" id="275181at2"/>
<name>A0A2S0MX89_9BURK</name>
<dbReference type="InterPro" id="IPR029058">
    <property type="entry name" value="AB_hydrolase_fold"/>
</dbReference>
<proteinExistence type="predicted"/>
<organism evidence="1 2">
    <name type="scientific">Simplicispira suum</name>
    <dbReference type="NCBI Taxonomy" id="2109915"/>
    <lineage>
        <taxon>Bacteria</taxon>
        <taxon>Pseudomonadati</taxon>
        <taxon>Pseudomonadota</taxon>
        <taxon>Betaproteobacteria</taxon>
        <taxon>Burkholderiales</taxon>
        <taxon>Comamonadaceae</taxon>
        <taxon>Simplicispira</taxon>
    </lineage>
</organism>
<evidence type="ECO:0000313" key="1">
    <source>
        <dbReference type="EMBL" id="AVO40313.1"/>
    </source>
</evidence>
<dbReference type="AlphaFoldDB" id="A0A2S0MX89"/>
<sequence length="496" mass="54924">MATVSAPFYPIIYVRGYAMTPGEIADAVSSPYMGFNTGATKLRQAWDGQVRRHIFESPLVRLMKDCGYRDVYADGSEMVGAVPARSVVIYRYYDSADRDLGDGKALSIVAAAEGLRDLIRQLQAQVCGTDAQALAQFKVHLVAHSMGGLVCRCFLQNDAISTPGDRALVDKVFTYATPHNGIDMAGFNVPGVLGLWDINNFNRKHMAEYLGLPADSERVDSLGGKFNPQQFFCFVGTNYRDYAAAMGLPRALAGEMSDGLVQIENAAVQGAPRAFAYRSHSGPYGVVNSEEGYQNLVRFLFGDLRVDGVLEVDALPLPPSVQRAKDAGHEVRASYYFEATVAPRGATHFTLSERRCDTFSAVMRSFDELLRLGKAQREAPRSPVLFSAFLDTSKVTAGTTVVFSLELAVSTTGYTIDHKLWLDQHVEGEYLFRDTLTLRATPSKDGWKVRYLRTDERWSEGVGTLAEWDGAYYWIALSSKKGFKARLRLELQRSQR</sequence>
<dbReference type="SUPFAM" id="SSF53474">
    <property type="entry name" value="alpha/beta-Hydrolases"/>
    <property type="match status" value="1"/>
</dbReference>
<gene>
    <name evidence="1" type="ORF">C6571_02595</name>
</gene>
<evidence type="ECO:0008006" key="3">
    <source>
        <dbReference type="Google" id="ProtNLM"/>
    </source>
</evidence>
<dbReference type="KEGG" id="simp:C6571_02595"/>
<dbReference type="Proteomes" id="UP000239326">
    <property type="component" value="Chromosome"/>
</dbReference>
<dbReference type="Gene3D" id="3.40.50.1820">
    <property type="entry name" value="alpha/beta hydrolase"/>
    <property type="match status" value="1"/>
</dbReference>
<evidence type="ECO:0000313" key="2">
    <source>
        <dbReference type="Proteomes" id="UP000239326"/>
    </source>
</evidence>
<keyword evidence="2" id="KW-1185">Reference proteome</keyword>
<accession>A0A2S0MX89</accession>